<evidence type="ECO:0000313" key="2">
    <source>
        <dbReference type="Proteomes" id="UP000316476"/>
    </source>
</evidence>
<dbReference type="EMBL" id="SJPZ01000001">
    <property type="protein sequence ID" value="TWU64598.1"/>
    <property type="molecule type" value="Genomic_DNA"/>
</dbReference>
<comment type="caution">
    <text evidence="1">The sequence shown here is derived from an EMBL/GenBank/DDBJ whole genome shotgun (WGS) entry which is preliminary data.</text>
</comment>
<dbReference type="AlphaFoldDB" id="A0A5C6FSV9"/>
<protein>
    <recommendedName>
        <fullName evidence="3">Gfo/Idh/MocA-like oxidoreductase bacterial type C-terminal domain-containing protein</fullName>
    </recommendedName>
</protein>
<name>A0A5C6FSV9_9PLAN</name>
<proteinExistence type="predicted"/>
<organism evidence="1 2">
    <name type="scientific">Crateriforma conspicua</name>
    <dbReference type="NCBI Taxonomy" id="2527996"/>
    <lineage>
        <taxon>Bacteria</taxon>
        <taxon>Pseudomonadati</taxon>
        <taxon>Planctomycetota</taxon>
        <taxon>Planctomycetia</taxon>
        <taxon>Planctomycetales</taxon>
        <taxon>Planctomycetaceae</taxon>
        <taxon>Crateriforma</taxon>
    </lineage>
</organism>
<sequence length="137" mass="15804">MYSQCRQMVNCWGPMTEHVHGDRAVVDLNGKMRISQARDDGQEPENPYRLEHLHLLDAIWNDKPYNEGWIGADSSMTSIIGREASYSGQVIRWDELVAKAPDVFPKDLTWETEPPVMPDEQGRYDHLVPIPGFYKPY</sequence>
<dbReference type="Proteomes" id="UP000316476">
    <property type="component" value="Unassembled WGS sequence"/>
</dbReference>
<evidence type="ECO:0008006" key="3">
    <source>
        <dbReference type="Google" id="ProtNLM"/>
    </source>
</evidence>
<gene>
    <name evidence="1" type="ORF">V7x_01420</name>
</gene>
<accession>A0A5C6FSV9</accession>
<reference evidence="1 2" key="1">
    <citation type="submission" date="2019-02" db="EMBL/GenBank/DDBJ databases">
        <title>Deep-cultivation of Planctomycetes and their phenomic and genomic characterization uncovers novel biology.</title>
        <authorList>
            <person name="Wiegand S."/>
            <person name="Jogler M."/>
            <person name="Boedeker C."/>
            <person name="Pinto D."/>
            <person name="Vollmers J."/>
            <person name="Rivas-Marin E."/>
            <person name="Kohn T."/>
            <person name="Peeters S.H."/>
            <person name="Heuer A."/>
            <person name="Rast P."/>
            <person name="Oberbeckmann S."/>
            <person name="Bunk B."/>
            <person name="Jeske O."/>
            <person name="Meyerdierks A."/>
            <person name="Storesund J.E."/>
            <person name="Kallscheuer N."/>
            <person name="Luecker S."/>
            <person name="Lage O.M."/>
            <person name="Pohl T."/>
            <person name="Merkel B.J."/>
            <person name="Hornburger P."/>
            <person name="Mueller R.-W."/>
            <person name="Bruemmer F."/>
            <person name="Labrenz M."/>
            <person name="Spormann A.M."/>
            <person name="Op Den Camp H."/>
            <person name="Overmann J."/>
            <person name="Amann R."/>
            <person name="Jetten M.S.M."/>
            <person name="Mascher T."/>
            <person name="Medema M.H."/>
            <person name="Devos D.P."/>
            <person name="Kaster A.-K."/>
            <person name="Ovreas L."/>
            <person name="Rohde M."/>
            <person name="Galperin M.Y."/>
            <person name="Jogler C."/>
        </authorList>
    </citation>
    <scope>NUCLEOTIDE SEQUENCE [LARGE SCALE GENOMIC DNA]</scope>
    <source>
        <strain evidence="1 2">V7</strain>
    </source>
</reference>
<evidence type="ECO:0000313" key="1">
    <source>
        <dbReference type="EMBL" id="TWU64598.1"/>
    </source>
</evidence>